<dbReference type="SUPFAM" id="SSF48350">
    <property type="entry name" value="GTPase activation domain, GAP"/>
    <property type="match status" value="1"/>
</dbReference>
<feature type="compositionally biased region" description="Polar residues" evidence="1">
    <location>
        <begin position="492"/>
        <end position="501"/>
    </location>
</feature>
<reference evidence="3" key="1">
    <citation type="submission" date="2022-08" db="EMBL/GenBank/DDBJ databases">
        <authorList>
            <consortium name="DOE Joint Genome Institute"/>
            <person name="Min B."/>
            <person name="Riley R."/>
            <person name="Sierra-Patev S."/>
            <person name="Naranjo-Ortiz M."/>
            <person name="Looney B."/>
            <person name="Konkel Z."/>
            <person name="Slot J.C."/>
            <person name="Sakamoto Y."/>
            <person name="Steenwyk J.L."/>
            <person name="Rokas A."/>
            <person name="Carro J."/>
            <person name="Camarero S."/>
            <person name="Ferreira P."/>
            <person name="Molpeceres G."/>
            <person name="Ruiz-Duenas F.J."/>
            <person name="Serrano A."/>
            <person name="Henrissat B."/>
            <person name="Drula E."/>
            <person name="Hughes K.W."/>
            <person name="Mata J.L."/>
            <person name="Ishikawa N.K."/>
            <person name="Vargas-Isla R."/>
            <person name="Ushijima S."/>
            <person name="Smith C.A."/>
            <person name="Ahrendt S."/>
            <person name="Andreopoulos W."/>
            <person name="He G."/>
            <person name="Labutti K."/>
            <person name="Lipzen A."/>
            <person name="Ng V."/>
            <person name="Sandor L."/>
            <person name="Barry K."/>
            <person name="Martinez A.T."/>
            <person name="Xiao Y."/>
            <person name="Gibbons J.G."/>
            <person name="Terashima K."/>
            <person name="Hibbett D.S."/>
            <person name="Grigoriev I.V."/>
        </authorList>
    </citation>
    <scope>NUCLEOTIDE SEQUENCE</scope>
    <source>
        <strain evidence="3">TFB10291</strain>
    </source>
</reference>
<dbReference type="EMBL" id="MU793443">
    <property type="protein sequence ID" value="KAJ3782986.1"/>
    <property type="molecule type" value="Genomic_DNA"/>
</dbReference>
<feature type="region of interest" description="Disordered" evidence="1">
    <location>
        <begin position="1"/>
        <end position="52"/>
    </location>
</feature>
<organism evidence="3 4">
    <name type="scientific">Lentinula aff. detonsa</name>
    <dbReference type="NCBI Taxonomy" id="2804958"/>
    <lineage>
        <taxon>Eukaryota</taxon>
        <taxon>Fungi</taxon>
        <taxon>Dikarya</taxon>
        <taxon>Basidiomycota</taxon>
        <taxon>Agaricomycotina</taxon>
        <taxon>Agaricomycetes</taxon>
        <taxon>Agaricomycetidae</taxon>
        <taxon>Agaricales</taxon>
        <taxon>Marasmiineae</taxon>
        <taxon>Omphalotaceae</taxon>
        <taxon>Lentinula</taxon>
    </lineage>
</organism>
<feature type="region of interest" description="Disordered" evidence="1">
    <location>
        <begin position="649"/>
        <end position="675"/>
    </location>
</feature>
<dbReference type="InterPro" id="IPR037508">
    <property type="entry name" value="Msb1/Mug8"/>
</dbReference>
<dbReference type="InterPro" id="IPR000198">
    <property type="entry name" value="RhoGAP_dom"/>
</dbReference>
<feature type="region of interest" description="Disordered" evidence="1">
    <location>
        <begin position="1470"/>
        <end position="1489"/>
    </location>
</feature>
<feature type="compositionally biased region" description="Basic and acidic residues" evidence="1">
    <location>
        <begin position="1506"/>
        <end position="1522"/>
    </location>
</feature>
<dbReference type="PANTHER" id="PTHR28093:SF1">
    <property type="entry name" value="MORPHOGENESIS-RELATED PROTEIN MSB1"/>
    <property type="match status" value="1"/>
</dbReference>
<keyword evidence="4" id="KW-1185">Reference proteome</keyword>
<dbReference type="Proteomes" id="UP001163798">
    <property type="component" value="Unassembled WGS sequence"/>
</dbReference>
<evidence type="ECO:0000256" key="1">
    <source>
        <dbReference type="SAM" id="MobiDB-lite"/>
    </source>
</evidence>
<accession>A0AA38NC61</accession>
<evidence type="ECO:0000313" key="4">
    <source>
        <dbReference type="Proteomes" id="UP001163798"/>
    </source>
</evidence>
<proteinExistence type="predicted"/>
<evidence type="ECO:0000313" key="3">
    <source>
        <dbReference type="EMBL" id="KAJ3782986.1"/>
    </source>
</evidence>
<feature type="compositionally biased region" description="Low complexity" evidence="1">
    <location>
        <begin position="727"/>
        <end position="745"/>
    </location>
</feature>
<dbReference type="PROSITE" id="PS50238">
    <property type="entry name" value="RHOGAP"/>
    <property type="match status" value="1"/>
</dbReference>
<dbReference type="PANTHER" id="PTHR28093">
    <property type="entry name" value="MORPHOGENESIS-RELATED PROTEIN MSB1"/>
    <property type="match status" value="1"/>
</dbReference>
<feature type="region of interest" description="Disordered" evidence="1">
    <location>
        <begin position="414"/>
        <end position="452"/>
    </location>
</feature>
<protein>
    <recommendedName>
        <fullName evidence="2">Rho-GAP domain-containing protein</fullName>
    </recommendedName>
</protein>
<evidence type="ECO:0000259" key="2">
    <source>
        <dbReference type="PROSITE" id="PS50238"/>
    </source>
</evidence>
<gene>
    <name evidence="3" type="ORF">GGU10DRAFT_67989</name>
</gene>
<dbReference type="Pfam" id="PF08101">
    <property type="entry name" value="Msb1-Mug8_dom"/>
    <property type="match status" value="1"/>
</dbReference>
<feature type="region of interest" description="Disordered" evidence="1">
    <location>
        <begin position="1501"/>
        <end position="1545"/>
    </location>
</feature>
<feature type="compositionally biased region" description="Low complexity" evidence="1">
    <location>
        <begin position="656"/>
        <end position="675"/>
    </location>
</feature>
<feature type="region of interest" description="Disordered" evidence="1">
    <location>
        <begin position="1410"/>
        <end position="1429"/>
    </location>
</feature>
<dbReference type="InterPro" id="IPR008936">
    <property type="entry name" value="Rho_GTPase_activation_prot"/>
</dbReference>
<feature type="compositionally biased region" description="Basic and acidic residues" evidence="1">
    <location>
        <begin position="690"/>
        <end position="700"/>
    </location>
</feature>
<feature type="region of interest" description="Disordered" evidence="1">
    <location>
        <begin position="1142"/>
        <end position="1349"/>
    </location>
</feature>
<dbReference type="InterPro" id="IPR012965">
    <property type="entry name" value="Msb1/Mug8_dom"/>
</dbReference>
<dbReference type="Gene3D" id="1.10.555.10">
    <property type="entry name" value="Rho GTPase activation protein"/>
    <property type="match status" value="1"/>
</dbReference>
<feature type="compositionally biased region" description="Low complexity" evidence="1">
    <location>
        <begin position="1193"/>
        <end position="1206"/>
    </location>
</feature>
<feature type="region of interest" description="Disordered" evidence="1">
    <location>
        <begin position="689"/>
        <end position="753"/>
    </location>
</feature>
<sequence length="1545" mass="165259">MPLFFSKVFGRKKHEDKASTSSKSSASPLEGKFEYVIPSPSPEKRPDYPHLSLNLPERRENRVLSNIFENGDVAGRTRLSTEQALVIVRTCSQVIIARGLETLGIMHPHWHSASPATQQRLILLFIQSSAADFESEINSTRSAHDVAAVFRWALRHLELPGPSFGNDETWYHNFFEAEQTASYPPKSFSEILAPQLPPVNLELLTTTLDLFSSLAAHSEANGISGSKLSKLLGLWLLTAERSTPGDDFLAFYTKWDKYGRILEHLFLSHIRNEIANHRMPKRLVELVKHYPYAGKTQSSTEHDLLPRPRFSTRRYDALFVHIDTESPISGSRASKVSLQIVVDALNAITPSTDAPPYSIWQKVQQGANAGDEEMLYSPSIGKFPGVGRILSDETLGILSLLAEDEIQRESSINFISHANSPQENGAGRRSTSGYARQMSTSSSDAVTPQRPNLNTLDLNLDWSSFSSTGFSQSSPLLTPLAETLLESKDSEVTSPSLSPSRKGSKKSVKTPLHQSRRSLDVLPPITIPTTSGTGFQLQSDPTTTSGMVAKTSSRVTKVELISLDEGFIDFWNDSLLDPITNAETWPRFVVCRLKASVTSELVIGEGGEGKKVEWMVVEQQYVKPTPNLSSFAQSPTSPSADTIAIETSEGPATVESASSPQSPAKRASSPRPSLSSLNASVKRFSFWAGSKKDKGDKEDSSSTATAKKKAKGAKVGEMGEILFTEGPKSPKASSPPRKTVEVPPVVREEQESHEIMNDVPVAKMDAEVGGEPIPVSEIAAVTAGITSVVAETTANVQQDNDNAPLEVKEVQKKVDPAVTEATNELGEQDMNGISTLVPVSQQEESSAAEPSSIIQADETSLDNTTTPEPANVTPPVAETLQADADGFVAELIPTESAIQVQGNTALEESAEQPSDVQVPVAREAFVAEGPDNEFVAESPHVAAETVTEPIAINEPVADVSELTTSEQHVSPATDEPTPVQQEPTSLSEELVVPSIPEAAQAITAPASVQEPVVVVSENAATDEIVRTSEELVTDDTPEPAESATVPILQEAEEEIALDNKPKEPKPALSTTLSTEELVLQEDAPLDDAVSASQVQPILVQESNEPQIEPQTSRIVEAMSHEEEDVPISTVAPGDPNVVVEQKDKASPVEHIEDAEIPPVVDEGIVQEAEIVSEPTYQHEDPQHSPESLTNDPASVSDSTSSATVESIPAEVTEALAVPPEAVEPVTTDVNGISLSESAVPETGDNTQILSEDAAAAPSPGMEPASEVAVTSTATPVQEQEVSGDVEIEPRTTEVSTQPVADTSEELEPELAPSAPVDSVAPSVNLAPEGAEDALPEAGAEDIPAQSSSEPTEIIADVHSVKNIPEEVHDNEAEPLVRSELLREPSPGTEDDAISLAEVPVVTAPVILPVSPSIPSVNIDTPPEEEKEEVMEAPINDNLPDNHLPPAPQTIVLSGGTVGPALALSSSEAITTAQVGETSDAEETSQTVGDELKIDDVDVAVDVEGTEEIRDDPQVSESNHGDVETQNEAEPANPMEHKLVDVSSST</sequence>
<dbReference type="GO" id="GO:0007165">
    <property type="term" value="P:signal transduction"/>
    <property type="evidence" value="ECO:0007669"/>
    <property type="project" value="InterPro"/>
</dbReference>
<feature type="domain" description="Rho-GAP" evidence="2">
    <location>
        <begin position="77"/>
        <end position="273"/>
    </location>
</feature>
<comment type="caution">
    <text evidence="3">The sequence shown here is derived from an EMBL/GenBank/DDBJ whole genome shotgun (WGS) entry which is preliminary data.</text>
</comment>
<feature type="region of interest" description="Disordered" evidence="1">
    <location>
        <begin position="487"/>
        <end position="517"/>
    </location>
</feature>
<dbReference type="SMART" id="SM00324">
    <property type="entry name" value="RhoGAP"/>
    <property type="match status" value="1"/>
</dbReference>
<name>A0AA38NC61_9AGAR</name>
<feature type="region of interest" description="Disordered" evidence="1">
    <location>
        <begin position="963"/>
        <end position="987"/>
    </location>
</feature>
<feature type="compositionally biased region" description="Polar residues" evidence="1">
    <location>
        <begin position="1227"/>
        <end position="1236"/>
    </location>
</feature>
<feature type="compositionally biased region" description="Polar residues" evidence="1">
    <location>
        <begin position="978"/>
        <end position="987"/>
    </location>
</feature>
<feature type="compositionally biased region" description="Basic and acidic residues" evidence="1">
    <location>
        <begin position="1142"/>
        <end position="1153"/>
    </location>
</feature>
<feature type="compositionally biased region" description="Polar residues" evidence="1">
    <location>
        <begin position="1268"/>
        <end position="1280"/>
    </location>
</feature>